<comment type="caution">
    <text evidence="1">The sequence shown here is derived from an EMBL/GenBank/DDBJ whole genome shotgun (WGS) entry which is preliminary data.</text>
</comment>
<sequence length="130" mass="14739">MSPLIVIRLVDPAELVSGRVNMKWRPTAIDVLLDRTVVDPEALPVLEEAAARGLAQLLPILQPGRPVPVVRYFLERDMPVGSLHLDISPFQTDIFISQGLMPEAVAEELSSHSTHMLRRLRSWRSIWRNR</sequence>
<dbReference type="EMBL" id="POUD01000024">
    <property type="protein sequence ID" value="PZG20577.1"/>
    <property type="molecule type" value="Genomic_DNA"/>
</dbReference>
<dbReference type="OrthoDB" id="9807112at2"/>
<evidence type="ECO:0000313" key="1">
    <source>
        <dbReference type="EMBL" id="PZG20577.1"/>
    </source>
</evidence>
<dbReference type="RefSeq" id="WP_146615507.1">
    <property type="nucleotide sequence ID" value="NZ_POUD01000024.1"/>
</dbReference>
<accession>A0A2W2FG29</accession>
<name>A0A2W2FG29_9ACTN</name>
<dbReference type="Proteomes" id="UP000249304">
    <property type="component" value="Unassembled WGS sequence"/>
</dbReference>
<proteinExistence type="predicted"/>
<organism evidence="1 2">
    <name type="scientific">Nonomuraea aridisoli</name>
    <dbReference type="NCBI Taxonomy" id="2070368"/>
    <lineage>
        <taxon>Bacteria</taxon>
        <taxon>Bacillati</taxon>
        <taxon>Actinomycetota</taxon>
        <taxon>Actinomycetes</taxon>
        <taxon>Streptosporangiales</taxon>
        <taxon>Streptosporangiaceae</taxon>
        <taxon>Nonomuraea</taxon>
    </lineage>
</organism>
<protein>
    <submittedName>
        <fullName evidence="1">Uncharacterized protein</fullName>
    </submittedName>
</protein>
<reference evidence="1 2" key="1">
    <citation type="submission" date="2018-01" db="EMBL/GenBank/DDBJ databases">
        <title>Draft genome sequence of Nonomuraea sp. KC333.</title>
        <authorList>
            <person name="Sahin N."/>
            <person name="Saygin H."/>
            <person name="Ay H."/>
        </authorList>
    </citation>
    <scope>NUCLEOTIDE SEQUENCE [LARGE SCALE GENOMIC DNA]</scope>
    <source>
        <strain evidence="1 2">KC333</strain>
    </source>
</reference>
<keyword evidence="2" id="KW-1185">Reference proteome</keyword>
<dbReference type="AlphaFoldDB" id="A0A2W2FG29"/>
<gene>
    <name evidence="1" type="ORF">C1J01_08725</name>
</gene>
<evidence type="ECO:0000313" key="2">
    <source>
        <dbReference type="Proteomes" id="UP000249304"/>
    </source>
</evidence>